<evidence type="ECO:0000313" key="4">
    <source>
        <dbReference type="EMBL" id="TBH75173.1"/>
    </source>
</evidence>
<dbReference type="InterPro" id="IPR027417">
    <property type="entry name" value="P-loop_NTPase"/>
</dbReference>
<dbReference type="AlphaFoldDB" id="A0A4Q9BHR1"/>
<keyword evidence="5" id="KW-1185">Reference proteome</keyword>
<dbReference type="Gene3D" id="3.40.50.300">
    <property type="entry name" value="P-loop containing nucleotide triphosphate hydrolases"/>
    <property type="match status" value="1"/>
</dbReference>
<evidence type="ECO:0000256" key="1">
    <source>
        <dbReference type="ARBA" id="ARBA00022741"/>
    </source>
</evidence>
<dbReference type="Pfam" id="PF06414">
    <property type="entry name" value="Zeta_toxin"/>
    <property type="match status" value="1"/>
</dbReference>
<protein>
    <recommendedName>
        <fullName evidence="3">Zeta toxin domain-containing protein</fullName>
    </recommendedName>
</protein>
<dbReference type="GO" id="GO:0005524">
    <property type="term" value="F:ATP binding"/>
    <property type="evidence" value="ECO:0007669"/>
    <property type="project" value="UniProtKB-KW"/>
</dbReference>
<evidence type="ECO:0000313" key="5">
    <source>
        <dbReference type="Proteomes" id="UP000293583"/>
    </source>
</evidence>
<organism evidence="4 5">
    <name type="scientific">Aquirufa antheringensis</name>
    <dbReference type="NCBI Taxonomy" id="2516559"/>
    <lineage>
        <taxon>Bacteria</taxon>
        <taxon>Pseudomonadati</taxon>
        <taxon>Bacteroidota</taxon>
        <taxon>Cytophagia</taxon>
        <taxon>Cytophagales</taxon>
        <taxon>Flectobacillaceae</taxon>
        <taxon>Aquirufa</taxon>
    </lineage>
</organism>
<dbReference type="GO" id="GO:0016301">
    <property type="term" value="F:kinase activity"/>
    <property type="evidence" value="ECO:0007669"/>
    <property type="project" value="InterPro"/>
</dbReference>
<dbReference type="PANTHER" id="PTHR39206:SF1">
    <property type="entry name" value="SLL8004 PROTEIN"/>
    <property type="match status" value="1"/>
</dbReference>
<reference evidence="4 5" key="1">
    <citation type="submission" date="2019-02" db="EMBL/GenBank/DDBJ databases">
        <title>Genome of a new Bacteroidetes strain.</title>
        <authorList>
            <person name="Pitt A."/>
        </authorList>
    </citation>
    <scope>NUCLEOTIDE SEQUENCE [LARGE SCALE GENOMIC DNA]</scope>
    <source>
        <strain evidence="4 5">103A-SOEBACH</strain>
    </source>
</reference>
<comment type="caution">
    <text evidence="4">The sequence shown here is derived from an EMBL/GenBank/DDBJ whole genome shotgun (WGS) entry which is preliminary data.</text>
</comment>
<dbReference type="RefSeq" id="WP_130922366.1">
    <property type="nucleotide sequence ID" value="NZ_JAANOM010000002.1"/>
</dbReference>
<proteinExistence type="predicted"/>
<gene>
    <name evidence="4" type="ORF">EWU20_00960</name>
</gene>
<keyword evidence="2" id="KW-0067">ATP-binding</keyword>
<keyword evidence="1" id="KW-0547">Nucleotide-binding</keyword>
<dbReference type="OrthoDB" id="9791543at2"/>
<evidence type="ECO:0000256" key="2">
    <source>
        <dbReference type="ARBA" id="ARBA00022840"/>
    </source>
</evidence>
<feature type="domain" description="Zeta toxin" evidence="3">
    <location>
        <begin position="3"/>
        <end position="153"/>
    </location>
</feature>
<name>A0A4Q9BHR1_9BACT</name>
<accession>A0A4Q9BHR1</accession>
<dbReference type="PANTHER" id="PTHR39206">
    <property type="entry name" value="SLL8004 PROTEIN"/>
    <property type="match status" value="1"/>
</dbReference>
<dbReference type="Proteomes" id="UP000293583">
    <property type="component" value="Unassembled WGS sequence"/>
</dbReference>
<evidence type="ECO:0000259" key="3">
    <source>
        <dbReference type="Pfam" id="PF06414"/>
    </source>
</evidence>
<dbReference type="InterPro" id="IPR010488">
    <property type="entry name" value="Zeta_toxin_domain"/>
</dbReference>
<dbReference type="EMBL" id="SEWY01000001">
    <property type="protein sequence ID" value="TBH75173.1"/>
    <property type="molecule type" value="Genomic_DNA"/>
</dbReference>
<dbReference type="SUPFAM" id="SSF52540">
    <property type="entry name" value="P-loop containing nucleoside triphosphate hydrolases"/>
    <property type="match status" value="1"/>
</dbReference>
<sequence>MHKPRLLVIAGCNGSGKSSFSKYLVPSPNTIPFDYDSHFLSHYRALMDIDIKEQMAHNLASSDLNVEIEEAWKSRKDFAYETNFDSEPIYWPDKFKAKGYDLFLIFLCLDSLELANNRVSIRVENGGHFVPTFEVERRYFAGFKNLNKYYARFDFIDIFEGSAHAKIPEHLATVEKGKVVFSTLECYMYLKNLIPVLISR</sequence>